<dbReference type="EMBL" id="WOWK01000024">
    <property type="protein sequence ID" value="KAF0327290.1"/>
    <property type="molecule type" value="Genomic_DNA"/>
</dbReference>
<keyword evidence="8" id="KW-1185">Reference proteome</keyword>
<feature type="transmembrane region" description="Helical" evidence="6">
    <location>
        <begin position="857"/>
        <end position="881"/>
    </location>
</feature>
<feature type="region of interest" description="Disordered" evidence="5">
    <location>
        <begin position="7"/>
        <end position="30"/>
    </location>
</feature>
<dbReference type="AlphaFoldDB" id="A0A8H3WIV9"/>
<keyword evidence="4 6" id="KW-0472">Membrane</keyword>
<feature type="compositionally biased region" description="Basic and acidic residues" evidence="5">
    <location>
        <begin position="352"/>
        <end position="370"/>
    </location>
</feature>
<proteinExistence type="predicted"/>
<dbReference type="GO" id="GO:0071944">
    <property type="term" value="C:cell periphery"/>
    <property type="evidence" value="ECO:0007669"/>
    <property type="project" value="UniProtKB-ARBA"/>
</dbReference>
<comment type="subcellular location">
    <subcellularLocation>
        <location evidence="1">Membrane</location>
        <topology evidence="1">Single-pass membrane protein</topology>
    </subcellularLocation>
</comment>
<dbReference type="GO" id="GO:0016020">
    <property type="term" value="C:membrane"/>
    <property type="evidence" value="ECO:0007669"/>
    <property type="project" value="UniProtKB-SubCell"/>
</dbReference>
<dbReference type="InterPro" id="IPR051694">
    <property type="entry name" value="Immunoregulatory_rcpt-like"/>
</dbReference>
<dbReference type="PANTHER" id="PTHR15549">
    <property type="entry name" value="PAIRED IMMUNOGLOBULIN-LIKE TYPE 2 RECEPTOR"/>
    <property type="match status" value="1"/>
</dbReference>
<evidence type="ECO:0000256" key="6">
    <source>
        <dbReference type="SAM" id="Phobius"/>
    </source>
</evidence>
<protein>
    <submittedName>
        <fullName evidence="7">Uncharacterized protein</fullName>
    </submittedName>
</protein>
<name>A0A8H3WIV9_9PEZI</name>
<feature type="transmembrane region" description="Helical" evidence="6">
    <location>
        <begin position="1105"/>
        <end position="1129"/>
    </location>
</feature>
<keyword evidence="2 6" id="KW-0812">Transmembrane</keyword>
<feature type="transmembrane region" description="Helical" evidence="6">
    <location>
        <begin position="214"/>
        <end position="240"/>
    </location>
</feature>
<sequence>MIVVVKATSSRPYNAGSSPTPPPRLEARDSLTSRPTNFCGYYTLEEDKLIRTHQCPPNEACKISDGFIGCNNIAYSVCANAREIQGRQSGKTVGAGTLCCRETSGWVPACQTYVRDDAELGIKKMCGCRDVALAWDKTVTLHWATSLLVQIDSITLPAPFTTTTGSILAAGSSIEARTSEAPAISSPTTEPAPTLPSASESSDTSNENSSSSQAGVIVGGVIGGIAIVGAISCFVLWLLVRRRRGLEEKAETVGRRLETPMAELQGDEPDDPQNREHGEYRPTALVPPAPPESPVIRVSAPRISTASVNQDKMESPENMVGHQRPATLPKTTCGIHHSNSTVHQDGGSSKQDIFENRKNRHDGPNNSKDRQTRKRRAGNLDHRREEKLVRSIRPIKKGTGLQGDGNGKDSPGSVYSRGDDLDRPKQTQARRSRYLATVIPPPPTPAPSLELRIRHHETLGSDTCGFFTVNHDHDLMTRVCDDIASDWGAAPECAAGKTIGSQTLCCTSASGWLPECQTFLRADGGLGTKTLLGCRNDDVVWDATVWLHTAAMEALGSTEVPATTSVASSVVPSSTSLVLSSPTALLTPTSEASSGSSPTPVGPIVGGVLGGLAILAIAGCIVVWLIVQKKRGTSRPFRRSTVVQELQGNHSPHHQPQTEGWYGQSKSNPASPTSPVDTPIAKEIYEAPVVEKPVQLPATMRTATLLAAAGQISVALAAGPLAGNDRFARQTVAAGDNGYGYDVGPPAPTPDPARGLWARMPDLAGRAESLGPNTCGIVTNGPDSPFPISCPNNPCQTNGNFMGLSGTLTMTMIAATDEAGFFSSGGTVTGTDPIPTDSSPSETSPPSGGGSSSNTGAIVGGVVGGVAVVAIAACVIVWLVVRKRREARSKTPPPPGQEPYLSPGQSHAPSSSPHYHYAGAEEQYKYQAVPPVYPPAPVIHEAPGDTQPNNSTPPDWQTLVCHTEASCQTSGTVFGCRDEPYTGCIDASSPSSLTSLCGNDESYDGNICCVTVAEPTCFMFVQNYGLSSTVTNHRCWQSMFGQWNAQYLDTTTGSIAITSIVITRTALVLKTLSSTASSAAEAASESSSSGGSGVSGTPASSTTGAIVAGVVGGVAVIAIAVCVIVWLILRHKRQHKEEYVHPTTPGPPEHFSMQPYVASPGPGTPRYLSGFYEPEKYQLVPIIDPSSREARGSPSISHSRAHDNDNGDRIELA</sequence>
<accession>A0A8H3WIV9</accession>
<dbReference type="CDD" id="cd12087">
    <property type="entry name" value="TM_EGFR-like"/>
    <property type="match status" value="1"/>
</dbReference>
<feature type="region of interest" description="Disordered" evidence="5">
    <location>
        <begin position="257"/>
        <end position="431"/>
    </location>
</feature>
<dbReference type="PANTHER" id="PTHR15549:SF33">
    <property type="entry name" value="MEMBRANE PROTEIN WSC4, PUTATIVE (AFU_ORTHOLOGUE AFUA_5G09020)-RELATED"/>
    <property type="match status" value="1"/>
</dbReference>
<organism evidence="7 8">
    <name type="scientific">Colletotrichum asianum</name>
    <dbReference type="NCBI Taxonomy" id="702518"/>
    <lineage>
        <taxon>Eukaryota</taxon>
        <taxon>Fungi</taxon>
        <taxon>Dikarya</taxon>
        <taxon>Ascomycota</taxon>
        <taxon>Pezizomycotina</taxon>
        <taxon>Sordariomycetes</taxon>
        <taxon>Hypocreomycetidae</taxon>
        <taxon>Glomerellales</taxon>
        <taxon>Glomerellaceae</taxon>
        <taxon>Colletotrichum</taxon>
        <taxon>Colletotrichum gloeosporioides species complex</taxon>
    </lineage>
</organism>
<reference evidence="7 8" key="1">
    <citation type="submission" date="2019-12" db="EMBL/GenBank/DDBJ databases">
        <title>A genome sequence resource for the geographically widespread anthracnose pathogen Colletotrichum asianum.</title>
        <authorList>
            <person name="Meng Y."/>
        </authorList>
    </citation>
    <scope>NUCLEOTIDE SEQUENCE [LARGE SCALE GENOMIC DNA]</scope>
    <source>
        <strain evidence="7 8">ICMP 18580</strain>
    </source>
</reference>
<feature type="transmembrane region" description="Helical" evidence="6">
    <location>
        <begin position="604"/>
        <end position="627"/>
    </location>
</feature>
<feature type="region of interest" description="Disordered" evidence="5">
    <location>
        <begin position="642"/>
        <end position="677"/>
    </location>
</feature>
<gene>
    <name evidence="7" type="ORF">GQ607_005479</name>
</gene>
<feature type="region of interest" description="Disordered" evidence="5">
    <location>
        <begin position="178"/>
        <end position="212"/>
    </location>
</feature>
<evidence type="ECO:0000256" key="2">
    <source>
        <dbReference type="ARBA" id="ARBA00022692"/>
    </source>
</evidence>
<feature type="compositionally biased region" description="Basic and acidic residues" evidence="5">
    <location>
        <begin position="378"/>
        <end position="389"/>
    </location>
</feature>
<dbReference type="Proteomes" id="UP000434172">
    <property type="component" value="Unassembled WGS sequence"/>
</dbReference>
<feature type="region of interest" description="Disordered" evidence="5">
    <location>
        <begin position="824"/>
        <end position="852"/>
    </location>
</feature>
<feature type="compositionally biased region" description="Polar residues" evidence="5">
    <location>
        <begin position="337"/>
        <end position="351"/>
    </location>
</feature>
<feature type="compositionally biased region" description="Low complexity" evidence="5">
    <location>
        <begin position="906"/>
        <end position="915"/>
    </location>
</feature>
<feature type="compositionally biased region" description="Polar residues" evidence="5">
    <location>
        <begin position="642"/>
        <end position="676"/>
    </location>
</feature>
<feature type="compositionally biased region" description="Low complexity" evidence="5">
    <location>
        <begin position="197"/>
        <end position="212"/>
    </location>
</feature>
<evidence type="ECO:0000313" key="7">
    <source>
        <dbReference type="EMBL" id="KAF0327290.1"/>
    </source>
</evidence>
<feature type="region of interest" description="Disordered" evidence="5">
    <location>
        <begin position="886"/>
        <end position="915"/>
    </location>
</feature>
<feature type="compositionally biased region" description="Basic and acidic residues" evidence="5">
    <location>
        <begin position="1200"/>
        <end position="1213"/>
    </location>
</feature>
<feature type="region of interest" description="Disordered" evidence="5">
    <location>
        <begin position="1184"/>
        <end position="1213"/>
    </location>
</feature>
<evidence type="ECO:0000313" key="8">
    <source>
        <dbReference type="Proteomes" id="UP000434172"/>
    </source>
</evidence>
<feature type="compositionally biased region" description="Polar residues" evidence="5">
    <location>
        <begin position="7"/>
        <end position="18"/>
    </location>
</feature>
<keyword evidence="3 6" id="KW-1133">Transmembrane helix</keyword>
<evidence type="ECO:0000256" key="1">
    <source>
        <dbReference type="ARBA" id="ARBA00004167"/>
    </source>
</evidence>
<evidence type="ECO:0000256" key="4">
    <source>
        <dbReference type="ARBA" id="ARBA00023136"/>
    </source>
</evidence>
<dbReference type="OrthoDB" id="4830722at2759"/>
<evidence type="ECO:0000256" key="3">
    <source>
        <dbReference type="ARBA" id="ARBA00022989"/>
    </source>
</evidence>
<comment type="caution">
    <text evidence="7">The sequence shown here is derived from an EMBL/GenBank/DDBJ whole genome shotgun (WGS) entry which is preliminary data.</text>
</comment>
<evidence type="ECO:0000256" key="5">
    <source>
        <dbReference type="SAM" id="MobiDB-lite"/>
    </source>
</evidence>